<evidence type="ECO:0000313" key="13">
    <source>
        <dbReference type="Proteomes" id="UP000013996"/>
    </source>
</evidence>
<name>A0A5E8HA20_9LEPT</name>
<sequence>MFSFEIKQKMLPIRIHKNNLTNMFGTFYRIVQSSKTAFHLSYKSSAKLTVLITLLTILNGLFPSILVWIGKLIIDSILNSKTVFTSWNEILRSETAIYVYLEGIITIFFFGSQKLYFLCTTLLRIKLGQEVNERILSKAITLELTHFENSETYDKMTQARSEASSKPLSMVNRFFTITQSSITIISFFGLLVKLSPIASFILIIAAIPTFIAETRFSTHSFRLFRWKAKETREQVYLETLMAREDNAKEILLFNLGKEFLNRYKNNFQKIYSEDRKLTLKKSIVSFFLGLISQLAFYGTYVWIISLALEKKITLGEMTMYLVIFRQGQTTFANALSAFGGIYEDHLYIENLMEFLNLPILQKFGKFKNQKNKSGIIFDSVSFQYPGSQTDSLTNVSFELKSGDKMAIVGENGSGKTTLIKLLTRLYTPSSGSIFLDGVNLMEWDEEYLRKRFGVIFQNFVQYQFKVGDNIGMGDVNKVQSENEWTHAAKLGMAHDFINRLELKYHTRLGKWFQDGRELSGGQWQKIALSRAFIRSEADILILDEPTSAIDAEAEMKVFEHFREHTLGKTVILISHRFSTVRMADKILVLELGKKTEWGDHKSLLAKKGKYEKLFRLQQAGYQ</sequence>
<dbReference type="PROSITE" id="PS50929">
    <property type="entry name" value="ABC_TM1F"/>
    <property type="match status" value="1"/>
</dbReference>
<keyword evidence="7 9" id="KW-1133">Transmembrane helix</keyword>
<dbReference type="PANTHER" id="PTHR43394">
    <property type="entry name" value="ATP-DEPENDENT PERMEASE MDL1, MITOCHONDRIAL"/>
    <property type="match status" value="1"/>
</dbReference>
<evidence type="ECO:0000259" key="11">
    <source>
        <dbReference type="PROSITE" id="PS50929"/>
    </source>
</evidence>
<dbReference type="Pfam" id="PF00664">
    <property type="entry name" value="ABC_membrane"/>
    <property type="match status" value="1"/>
</dbReference>
<keyword evidence="8 9" id="KW-0472">Membrane</keyword>
<evidence type="ECO:0000256" key="7">
    <source>
        <dbReference type="ARBA" id="ARBA00022989"/>
    </source>
</evidence>
<evidence type="ECO:0000256" key="2">
    <source>
        <dbReference type="ARBA" id="ARBA00022448"/>
    </source>
</evidence>
<evidence type="ECO:0000313" key="12">
    <source>
        <dbReference type="EMBL" id="EOQ87702.1"/>
    </source>
</evidence>
<dbReference type="PROSITE" id="PS00211">
    <property type="entry name" value="ABC_TRANSPORTER_1"/>
    <property type="match status" value="1"/>
</dbReference>
<evidence type="ECO:0000256" key="9">
    <source>
        <dbReference type="SAM" id="Phobius"/>
    </source>
</evidence>
<proteinExistence type="predicted"/>
<dbReference type="Proteomes" id="UP000013996">
    <property type="component" value="Unassembled WGS sequence"/>
</dbReference>
<dbReference type="InterPro" id="IPR017871">
    <property type="entry name" value="ABC_transporter-like_CS"/>
</dbReference>
<comment type="caution">
    <text evidence="12">The sequence shown here is derived from an EMBL/GenBank/DDBJ whole genome shotgun (WGS) entry which is preliminary data.</text>
</comment>
<dbReference type="PROSITE" id="PS50893">
    <property type="entry name" value="ABC_TRANSPORTER_2"/>
    <property type="match status" value="1"/>
</dbReference>
<dbReference type="InterPro" id="IPR003593">
    <property type="entry name" value="AAA+_ATPase"/>
</dbReference>
<feature type="transmembrane region" description="Helical" evidence="9">
    <location>
        <begin position="197"/>
        <end position="216"/>
    </location>
</feature>
<keyword evidence="2" id="KW-0813">Transport</keyword>
<dbReference type="STRING" id="1249483.LEP1GSC202_2375"/>
<keyword evidence="3" id="KW-1003">Cell membrane</keyword>
<dbReference type="AlphaFoldDB" id="A0A5E8HA20"/>
<dbReference type="InterPro" id="IPR036640">
    <property type="entry name" value="ABC1_TM_sf"/>
</dbReference>
<dbReference type="GO" id="GO:0005886">
    <property type="term" value="C:plasma membrane"/>
    <property type="evidence" value="ECO:0007669"/>
    <property type="project" value="UniProtKB-SubCell"/>
</dbReference>
<dbReference type="Pfam" id="PF00005">
    <property type="entry name" value="ABC_tran"/>
    <property type="match status" value="1"/>
</dbReference>
<dbReference type="GO" id="GO:0005524">
    <property type="term" value="F:ATP binding"/>
    <property type="evidence" value="ECO:0007669"/>
    <property type="project" value="UniProtKB-KW"/>
</dbReference>
<dbReference type="SMART" id="SM00382">
    <property type="entry name" value="AAA"/>
    <property type="match status" value="1"/>
</dbReference>
<accession>A0A5E8HA20</accession>
<protein>
    <submittedName>
        <fullName evidence="12">ABC transporter, ATP-binding protein</fullName>
    </submittedName>
</protein>
<feature type="domain" description="ABC transporter" evidence="10">
    <location>
        <begin position="375"/>
        <end position="616"/>
    </location>
</feature>
<evidence type="ECO:0000256" key="8">
    <source>
        <dbReference type="ARBA" id="ARBA00023136"/>
    </source>
</evidence>
<keyword evidence="6 12" id="KW-0067">ATP-binding</keyword>
<dbReference type="InterPro" id="IPR039421">
    <property type="entry name" value="Type_1_exporter"/>
</dbReference>
<reference evidence="12 13" key="1">
    <citation type="submission" date="2013-04" db="EMBL/GenBank/DDBJ databases">
        <authorList>
            <person name="Harkins D.M."/>
            <person name="Durkin A.S."/>
            <person name="Brinkac L.M."/>
            <person name="Haft D.H."/>
            <person name="Selengut J.D."/>
            <person name="Sanka R."/>
            <person name="DePew J."/>
            <person name="Purushe J."/>
            <person name="Hartskeerl R.A."/>
            <person name="Ahmed A."/>
            <person name="van der Linden H."/>
            <person name="Goris M.G.A."/>
            <person name="Vinetz J.M."/>
            <person name="Sutton G.G."/>
            <person name="Nierman W.C."/>
            <person name="Fouts D.E."/>
        </authorList>
    </citation>
    <scope>NUCLEOTIDE SEQUENCE [LARGE SCALE GENOMIC DNA]</scope>
    <source>
        <strain evidence="12 13">Sao Paulo</strain>
    </source>
</reference>
<dbReference type="FunFam" id="3.40.50.300:FF:000221">
    <property type="entry name" value="Multidrug ABC transporter ATP-binding protein"/>
    <property type="match status" value="1"/>
</dbReference>
<dbReference type="InterPro" id="IPR003439">
    <property type="entry name" value="ABC_transporter-like_ATP-bd"/>
</dbReference>
<keyword evidence="4 9" id="KW-0812">Transmembrane</keyword>
<dbReference type="PANTHER" id="PTHR43394:SF1">
    <property type="entry name" value="ATP-BINDING CASSETTE SUB-FAMILY B MEMBER 10, MITOCHONDRIAL"/>
    <property type="match status" value="1"/>
</dbReference>
<dbReference type="Gene3D" id="3.40.50.300">
    <property type="entry name" value="P-loop containing nucleotide triphosphate hydrolases"/>
    <property type="match status" value="1"/>
</dbReference>
<keyword evidence="5" id="KW-0547">Nucleotide-binding</keyword>
<comment type="subcellular location">
    <subcellularLocation>
        <location evidence="1">Cell membrane</location>
        <topology evidence="1">Multi-pass membrane protein</topology>
    </subcellularLocation>
</comment>
<dbReference type="GO" id="GO:0015421">
    <property type="term" value="F:ABC-type oligopeptide transporter activity"/>
    <property type="evidence" value="ECO:0007669"/>
    <property type="project" value="TreeGrafter"/>
</dbReference>
<evidence type="ECO:0000256" key="1">
    <source>
        <dbReference type="ARBA" id="ARBA00004651"/>
    </source>
</evidence>
<organism evidence="12 13">
    <name type="scientific">Leptospira yanagawae serovar Saopaulo str. Sao Paulo = ATCC 700523</name>
    <dbReference type="NCBI Taxonomy" id="1249483"/>
    <lineage>
        <taxon>Bacteria</taxon>
        <taxon>Pseudomonadati</taxon>
        <taxon>Spirochaetota</taxon>
        <taxon>Spirochaetia</taxon>
        <taxon>Leptospirales</taxon>
        <taxon>Leptospiraceae</taxon>
        <taxon>Leptospira</taxon>
    </lineage>
</organism>
<dbReference type="GO" id="GO:0016887">
    <property type="term" value="F:ATP hydrolysis activity"/>
    <property type="evidence" value="ECO:0007669"/>
    <property type="project" value="InterPro"/>
</dbReference>
<dbReference type="InterPro" id="IPR027417">
    <property type="entry name" value="P-loop_NTPase"/>
</dbReference>
<evidence type="ECO:0000259" key="10">
    <source>
        <dbReference type="PROSITE" id="PS50893"/>
    </source>
</evidence>
<feature type="transmembrane region" description="Helical" evidence="9">
    <location>
        <begin position="283"/>
        <end position="303"/>
    </location>
</feature>
<feature type="transmembrane region" description="Helical" evidence="9">
    <location>
        <begin position="97"/>
        <end position="117"/>
    </location>
</feature>
<evidence type="ECO:0000256" key="3">
    <source>
        <dbReference type="ARBA" id="ARBA00022475"/>
    </source>
</evidence>
<gene>
    <name evidence="12" type="ORF">LEP1GSC202_2375</name>
</gene>
<dbReference type="EMBL" id="AOGX02000032">
    <property type="protein sequence ID" value="EOQ87702.1"/>
    <property type="molecule type" value="Genomic_DNA"/>
</dbReference>
<dbReference type="SUPFAM" id="SSF90123">
    <property type="entry name" value="ABC transporter transmembrane region"/>
    <property type="match status" value="1"/>
</dbReference>
<evidence type="ECO:0000256" key="5">
    <source>
        <dbReference type="ARBA" id="ARBA00022741"/>
    </source>
</evidence>
<feature type="transmembrane region" description="Helical" evidence="9">
    <location>
        <begin position="170"/>
        <end position="191"/>
    </location>
</feature>
<evidence type="ECO:0000256" key="4">
    <source>
        <dbReference type="ARBA" id="ARBA00022692"/>
    </source>
</evidence>
<dbReference type="InterPro" id="IPR011527">
    <property type="entry name" value="ABC1_TM_dom"/>
</dbReference>
<dbReference type="SUPFAM" id="SSF52540">
    <property type="entry name" value="P-loop containing nucleoside triphosphate hydrolases"/>
    <property type="match status" value="1"/>
</dbReference>
<feature type="domain" description="ABC transmembrane type-1" evidence="11">
    <location>
        <begin position="50"/>
        <end position="343"/>
    </location>
</feature>
<feature type="transmembrane region" description="Helical" evidence="9">
    <location>
        <begin position="48"/>
        <end position="69"/>
    </location>
</feature>
<dbReference type="Gene3D" id="1.20.1560.10">
    <property type="entry name" value="ABC transporter type 1, transmembrane domain"/>
    <property type="match status" value="1"/>
</dbReference>
<evidence type="ECO:0000256" key="6">
    <source>
        <dbReference type="ARBA" id="ARBA00022840"/>
    </source>
</evidence>